<protein>
    <recommendedName>
        <fullName evidence="5">DUF35 domain-containing protein</fullName>
    </recommendedName>
</protein>
<dbReference type="AlphaFoldDB" id="A0A0R2PNJ2"/>
<dbReference type="Pfam" id="PF01796">
    <property type="entry name" value="OB_ChsH2_C"/>
    <property type="match status" value="1"/>
</dbReference>
<evidence type="ECO:0000259" key="2">
    <source>
        <dbReference type="Pfam" id="PF12172"/>
    </source>
</evidence>
<dbReference type="InterPro" id="IPR052513">
    <property type="entry name" value="Thioester_dehydratase-like"/>
</dbReference>
<name>A0A0R2PNJ2_9GAMM</name>
<dbReference type="InterPro" id="IPR022002">
    <property type="entry name" value="ChsH2_Znr"/>
</dbReference>
<dbReference type="Proteomes" id="UP000050874">
    <property type="component" value="Unassembled WGS sequence"/>
</dbReference>
<proteinExistence type="predicted"/>
<gene>
    <name evidence="3" type="ORF">ABR63_05190</name>
</gene>
<dbReference type="EMBL" id="LIAV01000215">
    <property type="protein sequence ID" value="KRO39425.1"/>
    <property type="molecule type" value="Genomic_DNA"/>
</dbReference>
<evidence type="ECO:0000313" key="4">
    <source>
        <dbReference type="Proteomes" id="UP000050874"/>
    </source>
</evidence>
<reference evidence="4" key="1">
    <citation type="submission" date="2015-10" db="EMBL/GenBank/DDBJ databases">
        <title>Metagenome-Assembled Genomes uncover a global brackish microbiome.</title>
        <authorList>
            <person name="Hugerth L.W."/>
            <person name="Larsson J."/>
            <person name="Alneberg J."/>
            <person name="Lindh M.V."/>
            <person name="Legrand C."/>
            <person name="Pinhassi J."/>
            <person name="Andersson A."/>
        </authorList>
    </citation>
    <scope>NUCLEOTIDE SEQUENCE [LARGE SCALE GENOMIC DNA]</scope>
</reference>
<dbReference type="PANTHER" id="PTHR34075:SF5">
    <property type="entry name" value="BLR3430 PROTEIN"/>
    <property type="match status" value="1"/>
</dbReference>
<accession>A0A0R2PNJ2</accession>
<sequence length="166" mass="18578">MSNDQAPKDYRESLIHLEYQYTAGSATTTFLNQVKEGRLVGQACPKCQAVYVPPRGSCPRDGIATTIEVPLTDKGCIESFTVVHIPIPGNPIVPPYVCAMVRLDKANISFLHLIQGVEIDNIRIGMRIQAVWKPKEEWTHSLENIKWFAPIDEPDIDVSTLRFQAS</sequence>
<dbReference type="SUPFAM" id="SSF50249">
    <property type="entry name" value="Nucleic acid-binding proteins"/>
    <property type="match status" value="1"/>
</dbReference>
<dbReference type="Pfam" id="PF12172">
    <property type="entry name" value="zf-ChsH2"/>
    <property type="match status" value="1"/>
</dbReference>
<dbReference type="InterPro" id="IPR012340">
    <property type="entry name" value="NA-bd_OB-fold"/>
</dbReference>
<evidence type="ECO:0008006" key="5">
    <source>
        <dbReference type="Google" id="ProtNLM"/>
    </source>
</evidence>
<evidence type="ECO:0000259" key="1">
    <source>
        <dbReference type="Pfam" id="PF01796"/>
    </source>
</evidence>
<feature type="domain" description="ChsH2 rubredoxin-like zinc ribbon" evidence="2">
    <location>
        <begin position="35"/>
        <end position="61"/>
    </location>
</feature>
<evidence type="ECO:0000313" key="3">
    <source>
        <dbReference type="EMBL" id="KRO39425.1"/>
    </source>
</evidence>
<dbReference type="PANTHER" id="PTHR34075">
    <property type="entry name" value="BLR3430 PROTEIN"/>
    <property type="match status" value="1"/>
</dbReference>
<comment type="caution">
    <text evidence="3">The sequence shown here is derived from an EMBL/GenBank/DDBJ whole genome shotgun (WGS) entry which is preliminary data.</text>
</comment>
<organism evidence="3 4">
    <name type="scientific">SAR86 cluster bacterium BACL1 MAG-120920-bin57</name>
    <dbReference type="NCBI Taxonomy" id="1655571"/>
    <lineage>
        <taxon>Bacteria</taxon>
        <taxon>Pseudomonadati</taxon>
        <taxon>Pseudomonadota</taxon>
        <taxon>Gammaproteobacteria</taxon>
        <taxon>SAR86 cluster</taxon>
    </lineage>
</organism>
<dbReference type="Gene3D" id="2.40.50.140">
    <property type="entry name" value="Nucleic acid-binding proteins"/>
    <property type="match status" value="1"/>
</dbReference>
<feature type="domain" description="ChsH2 C-terminal OB-fold" evidence="1">
    <location>
        <begin position="68"/>
        <end position="133"/>
    </location>
</feature>
<dbReference type="Gene3D" id="6.10.30.10">
    <property type="match status" value="1"/>
</dbReference>
<dbReference type="InterPro" id="IPR002878">
    <property type="entry name" value="ChsH2_C"/>
</dbReference>